<dbReference type="InterPro" id="IPR004332">
    <property type="entry name" value="Transposase_MuDR"/>
</dbReference>
<dbReference type="Proteomes" id="UP001630127">
    <property type="component" value="Unassembled WGS sequence"/>
</dbReference>
<evidence type="ECO:0000313" key="2">
    <source>
        <dbReference type="EMBL" id="KAL3529886.1"/>
    </source>
</evidence>
<dbReference type="PANTHER" id="PTHR31973">
    <property type="entry name" value="POLYPROTEIN, PUTATIVE-RELATED"/>
    <property type="match status" value="1"/>
</dbReference>
<comment type="caution">
    <text evidence="2">The sequence shown here is derived from an EMBL/GenBank/DDBJ whole genome shotgun (WGS) entry which is preliminary data.</text>
</comment>
<dbReference type="PANTHER" id="PTHR31973:SF187">
    <property type="entry name" value="MUTATOR TRANSPOSASE MUDRA PROTEIN"/>
    <property type="match status" value="1"/>
</dbReference>
<keyword evidence="3" id="KW-1185">Reference proteome</keyword>
<evidence type="ECO:0000313" key="3">
    <source>
        <dbReference type="Proteomes" id="UP001630127"/>
    </source>
</evidence>
<accession>A0ABD3AFZ1</accession>
<feature type="domain" description="Transposase MuDR plant" evidence="1">
    <location>
        <begin position="174"/>
        <end position="239"/>
    </location>
</feature>
<sequence length="392" mass="45118">MWMDPDRYSYIELLNDVAENVLHELPRNLNIVLNIRCGIPRSFATIDITNDETILQMFKVHEKELIINLYDIHVNAIPPNDIPPNPNFGHDEENLGIRNRPRNQEDRIYLNEMEDECFLSSSDDDSWMKVLNSDYYKENDEDEIAVDSESEKELDPLKAALRVKMFTCNPKDDIEFEKGMLFTNVDAFRAALKDFVIQKGFPIQRLKNEKSRCTAKCGVEGCPWRIHASPVGDSTTFQIKTYNPQHTYMMDRKNPEATSDWIAKKLITVVRDNTDMTNKSILAEMRKYGVQPSKMQVWTSKRKTLDAMKIHYDRPNIEVAPRFLRLFISFKAQKDGFLKGCRPFIGFDGCHLKGPYGGTLLTVVALDGNNSLFSLAFAVAECENKENLELVL</sequence>
<gene>
    <name evidence="2" type="ORF">ACH5RR_009208</name>
</gene>
<dbReference type="AlphaFoldDB" id="A0ABD3AFZ1"/>
<dbReference type="Pfam" id="PF03108">
    <property type="entry name" value="DBD_Tnp_Mut"/>
    <property type="match status" value="1"/>
</dbReference>
<proteinExistence type="predicted"/>
<protein>
    <recommendedName>
        <fullName evidence="1">Transposase MuDR plant domain-containing protein</fullName>
    </recommendedName>
</protein>
<name>A0ABD3AFZ1_9GENT</name>
<evidence type="ECO:0000259" key="1">
    <source>
        <dbReference type="Pfam" id="PF03108"/>
    </source>
</evidence>
<reference evidence="2 3" key="1">
    <citation type="submission" date="2024-11" db="EMBL/GenBank/DDBJ databases">
        <title>A near-complete genome assembly of Cinchona calisaya.</title>
        <authorList>
            <person name="Lian D.C."/>
            <person name="Zhao X.W."/>
            <person name="Wei L."/>
        </authorList>
    </citation>
    <scope>NUCLEOTIDE SEQUENCE [LARGE SCALE GENOMIC DNA]</scope>
    <source>
        <tissue evidence="2">Nenye</tissue>
    </source>
</reference>
<dbReference type="EMBL" id="JBJUIK010000004">
    <property type="protein sequence ID" value="KAL3529886.1"/>
    <property type="molecule type" value="Genomic_DNA"/>
</dbReference>
<organism evidence="2 3">
    <name type="scientific">Cinchona calisaya</name>
    <dbReference type="NCBI Taxonomy" id="153742"/>
    <lineage>
        <taxon>Eukaryota</taxon>
        <taxon>Viridiplantae</taxon>
        <taxon>Streptophyta</taxon>
        <taxon>Embryophyta</taxon>
        <taxon>Tracheophyta</taxon>
        <taxon>Spermatophyta</taxon>
        <taxon>Magnoliopsida</taxon>
        <taxon>eudicotyledons</taxon>
        <taxon>Gunneridae</taxon>
        <taxon>Pentapetalae</taxon>
        <taxon>asterids</taxon>
        <taxon>lamiids</taxon>
        <taxon>Gentianales</taxon>
        <taxon>Rubiaceae</taxon>
        <taxon>Cinchonoideae</taxon>
        <taxon>Cinchoneae</taxon>
        <taxon>Cinchona</taxon>
    </lineage>
</organism>